<proteinExistence type="predicted"/>
<name>A0A310SH48_9HYME</name>
<keyword evidence="2" id="KW-1185">Reference proteome</keyword>
<organism evidence="1 2">
    <name type="scientific">Eufriesea mexicana</name>
    <dbReference type="NCBI Taxonomy" id="516756"/>
    <lineage>
        <taxon>Eukaryota</taxon>
        <taxon>Metazoa</taxon>
        <taxon>Ecdysozoa</taxon>
        <taxon>Arthropoda</taxon>
        <taxon>Hexapoda</taxon>
        <taxon>Insecta</taxon>
        <taxon>Pterygota</taxon>
        <taxon>Neoptera</taxon>
        <taxon>Endopterygota</taxon>
        <taxon>Hymenoptera</taxon>
        <taxon>Apocrita</taxon>
        <taxon>Aculeata</taxon>
        <taxon>Apoidea</taxon>
        <taxon>Anthophila</taxon>
        <taxon>Apidae</taxon>
        <taxon>Eufriesea</taxon>
    </lineage>
</organism>
<sequence length="57" mass="6501">MILDATLEKNKIKSIGVCGAREIIPTLAVNLHYLTFKRNKHTMDVDNGPESRLSFYH</sequence>
<evidence type="ECO:0000313" key="2">
    <source>
        <dbReference type="Proteomes" id="UP000250275"/>
    </source>
</evidence>
<dbReference type="Proteomes" id="UP000250275">
    <property type="component" value="Unassembled WGS sequence"/>
</dbReference>
<dbReference type="AlphaFoldDB" id="A0A310SH48"/>
<protein>
    <submittedName>
        <fullName evidence="1">Uncharacterized protein</fullName>
    </submittedName>
</protein>
<reference evidence="1 2" key="1">
    <citation type="submission" date="2015-07" db="EMBL/GenBank/DDBJ databases">
        <title>The genome of Eufriesea mexicana.</title>
        <authorList>
            <person name="Pan H."/>
            <person name="Kapheim K."/>
        </authorList>
    </citation>
    <scope>NUCLEOTIDE SEQUENCE [LARGE SCALE GENOMIC DNA]</scope>
    <source>
        <strain evidence="1">0111107269</strain>
        <tissue evidence="1">Whole body</tissue>
    </source>
</reference>
<gene>
    <name evidence="1" type="ORF">WN48_09811</name>
</gene>
<evidence type="ECO:0000313" key="1">
    <source>
        <dbReference type="EMBL" id="OAD53509.1"/>
    </source>
</evidence>
<dbReference type="EMBL" id="KQ767065">
    <property type="protein sequence ID" value="OAD53509.1"/>
    <property type="molecule type" value="Genomic_DNA"/>
</dbReference>
<accession>A0A310SH48</accession>